<dbReference type="InterPro" id="IPR020806">
    <property type="entry name" value="PKS_PP-bd"/>
</dbReference>
<dbReference type="PROSITE" id="PS00606">
    <property type="entry name" value="KS3_1"/>
    <property type="match status" value="1"/>
</dbReference>
<dbReference type="PROSITE" id="PS50075">
    <property type="entry name" value="CARRIER"/>
    <property type="match status" value="1"/>
</dbReference>
<dbReference type="GO" id="GO:0031177">
    <property type="term" value="F:phosphopantetheine binding"/>
    <property type="evidence" value="ECO:0007669"/>
    <property type="project" value="InterPro"/>
</dbReference>
<dbReference type="InterPro" id="IPR014031">
    <property type="entry name" value="Ketoacyl_synth_C"/>
</dbReference>
<dbReference type="GeneID" id="54578206"/>
<dbReference type="SUPFAM" id="SSF47336">
    <property type="entry name" value="ACP-like"/>
    <property type="match status" value="1"/>
</dbReference>
<evidence type="ECO:0000256" key="5">
    <source>
        <dbReference type="ARBA" id="ARBA00023268"/>
    </source>
</evidence>
<dbReference type="Pfam" id="PF16197">
    <property type="entry name" value="KAsynt_C_assoc"/>
    <property type="match status" value="1"/>
</dbReference>
<dbReference type="InterPro" id="IPR016035">
    <property type="entry name" value="Acyl_Trfase/lysoPLipase"/>
</dbReference>
<dbReference type="SUPFAM" id="SSF50129">
    <property type="entry name" value="GroES-like"/>
    <property type="match status" value="1"/>
</dbReference>
<keyword evidence="2" id="KW-0597">Phosphoprotein</keyword>
<dbReference type="GO" id="GO:0044550">
    <property type="term" value="P:secondary metabolite biosynthetic process"/>
    <property type="evidence" value="ECO:0007669"/>
    <property type="project" value="TreeGrafter"/>
</dbReference>
<feature type="domain" description="PKS/mFAS DH" evidence="10">
    <location>
        <begin position="915"/>
        <end position="1233"/>
    </location>
</feature>
<gene>
    <name evidence="11" type="ORF">BU26DRAFT_454949</name>
</gene>
<dbReference type="EMBL" id="ML987194">
    <property type="protein sequence ID" value="KAF2249665.1"/>
    <property type="molecule type" value="Genomic_DNA"/>
</dbReference>
<reference evidence="11" key="1">
    <citation type="journal article" date="2020" name="Stud. Mycol.">
        <title>101 Dothideomycetes genomes: a test case for predicting lifestyles and emergence of pathogens.</title>
        <authorList>
            <person name="Haridas S."/>
            <person name="Albert R."/>
            <person name="Binder M."/>
            <person name="Bloem J."/>
            <person name="Labutti K."/>
            <person name="Salamov A."/>
            <person name="Andreopoulos B."/>
            <person name="Baker S."/>
            <person name="Barry K."/>
            <person name="Bills G."/>
            <person name="Bluhm B."/>
            <person name="Cannon C."/>
            <person name="Castanera R."/>
            <person name="Culley D."/>
            <person name="Daum C."/>
            <person name="Ezra D."/>
            <person name="Gonzalez J."/>
            <person name="Henrissat B."/>
            <person name="Kuo A."/>
            <person name="Liang C."/>
            <person name="Lipzen A."/>
            <person name="Lutzoni F."/>
            <person name="Magnuson J."/>
            <person name="Mondo S."/>
            <person name="Nolan M."/>
            <person name="Ohm R."/>
            <person name="Pangilinan J."/>
            <person name="Park H.-J."/>
            <person name="Ramirez L."/>
            <person name="Alfaro M."/>
            <person name="Sun H."/>
            <person name="Tritt A."/>
            <person name="Yoshinaga Y."/>
            <person name="Zwiers L.-H."/>
            <person name="Turgeon B."/>
            <person name="Goodwin S."/>
            <person name="Spatafora J."/>
            <person name="Crous P."/>
            <person name="Grigoriev I."/>
        </authorList>
    </citation>
    <scope>NUCLEOTIDE SEQUENCE</scope>
    <source>
        <strain evidence="11">CBS 122368</strain>
    </source>
</reference>
<dbReference type="Gene3D" id="3.40.366.10">
    <property type="entry name" value="Malonyl-Coenzyme A Acyl Carrier Protein, domain 2"/>
    <property type="match status" value="1"/>
</dbReference>
<dbReference type="SMART" id="SM00825">
    <property type="entry name" value="PKS_KS"/>
    <property type="match status" value="1"/>
</dbReference>
<dbReference type="SUPFAM" id="SSF51735">
    <property type="entry name" value="NAD(P)-binding Rossmann-fold domains"/>
    <property type="match status" value="2"/>
</dbReference>
<dbReference type="SUPFAM" id="SSF55048">
    <property type="entry name" value="Probable ACP-binding domain of malonyl-CoA ACP transacylase"/>
    <property type="match status" value="1"/>
</dbReference>
<name>A0A6A6IGF3_9PLEO</name>
<evidence type="ECO:0000256" key="2">
    <source>
        <dbReference type="ARBA" id="ARBA00022553"/>
    </source>
</evidence>
<dbReference type="InterPro" id="IPR036736">
    <property type="entry name" value="ACP-like_sf"/>
</dbReference>
<dbReference type="SMART" id="SM00826">
    <property type="entry name" value="PKS_DH"/>
    <property type="match status" value="1"/>
</dbReference>
<dbReference type="InterPro" id="IPR016036">
    <property type="entry name" value="Malonyl_transacylase_ACP-bd"/>
</dbReference>
<dbReference type="PANTHER" id="PTHR43775">
    <property type="entry name" value="FATTY ACID SYNTHASE"/>
    <property type="match status" value="1"/>
</dbReference>
<accession>A0A6A6IGF3</accession>
<protein>
    <submittedName>
        <fullName evidence="11">Putative polyketide synthase</fullName>
    </submittedName>
</protein>
<dbReference type="InterPro" id="IPR014043">
    <property type="entry name" value="Acyl_transferase_dom"/>
</dbReference>
<evidence type="ECO:0000313" key="11">
    <source>
        <dbReference type="EMBL" id="KAF2249665.1"/>
    </source>
</evidence>
<dbReference type="SMART" id="SM00823">
    <property type="entry name" value="PKS_PP"/>
    <property type="match status" value="1"/>
</dbReference>
<evidence type="ECO:0000256" key="4">
    <source>
        <dbReference type="ARBA" id="ARBA00022857"/>
    </source>
</evidence>
<dbReference type="InterPro" id="IPR050091">
    <property type="entry name" value="PKS_NRPS_Biosynth_Enz"/>
</dbReference>
<dbReference type="Pfam" id="PF08240">
    <property type="entry name" value="ADH_N"/>
    <property type="match status" value="1"/>
</dbReference>
<proteinExistence type="predicted"/>
<dbReference type="InterPro" id="IPR014030">
    <property type="entry name" value="Ketoacyl_synth_N"/>
</dbReference>
<dbReference type="InterPro" id="IPR049552">
    <property type="entry name" value="PKS_DH_N"/>
</dbReference>
<dbReference type="SMART" id="SM00827">
    <property type="entry name" value="PKS_AT"/>
    <property type="match status" value="1"/>
</dbReference>
<keyword evidence="1" id="KW-0596">Phosphopantetheine</keyword>
<dbReference type="Pfam" id="PF21089">
    <property type="entry name" value="PKS_DH_N"/>
    <property type="match status" value="1"/>
</dbReference>
<dbReference type="InterPro" id="IPR042104">
    <property type="entry name" value="PKS_dehydratase_sf"/>
</dbReference>
<dbReference type="InterPro" id="IPR049900">
    <property type="entry name" value="PKS_mFAS_DH"/>
</dbReference>
<dbReference type="Gene3D" id="3.10.129.110">
    <property type="entry name" value="Polyketide synthase dehydratase"/>
    <property type="match status" value="1"/>
</dbReference>
<dbReference type="PROSITE" id="PS52004">
    <property type="entry name" value="KS3_2"/>
    <property type="match status" value="1"/>
</dbReference>
<dbReference type="Pfam" id="PF00698">
    <property type="entry name" value="Acyl_transf_1"/>
    <property type="match status" value="1"/>
</dbReference>
<dbReference type="InterPro" id="IPR020841">
    <property type="entry name" value="PKS_Beta-ketoAc_synthase_dom"/>
</dbReference>
<keyword evidence="4" id="KW-0521">NADP</keyword>
<dbReference type="Pfam" id="PF23114">
    <property type="entry name" value="NAD-bd_HRPKS_sdrA"/>
    <property type="match status" value="1"/>
</dbReference>
<dbReference type="InterPro" id="IPR013149">
    <property type="entry name" value="ADH-like_C"/>
</dbReference>
<evidence type="ECO:0000256" key="3">
    <source>
        <dbReference type="ARBA" id="ARBA00022679"/>
    </source>
</evidence>
<dbReference type="SUPFAM" id="SSF53901">
    <property type="entry name" value="Thiolase-like"/>
    <property type="match status" value="1"/>
</dbReference>
<dbReference type="RefSeq" id="XP_033684669.1">
    <property type="nucleotide sequence ID" value="XM_033824876.1"/>
</dbReference>
<dbReference type="SMART" id="SM00822">
    <property type="entry name" value="PKS_KR"/>
    <property type="match status" value="1"/>
</dbReference>
<dbReference type="InterPro" id="IPR001227">
    <property type="entry name" value="Ac_transferase_dom_sf"/>
</dbReference>
<dbReference type="InterPro" id="IPR032821">
    <property type="entry name" value="PKS_assoc"/>
</dbReference>
<evidence type="ECO:0000313" key="12">
    <source>
        <dbReference type="Proteomes" id="UP000800094"/>
    </source>
</evidence>
<dbReference type="Gene3D" id="3.40.50.720">
    <property type="entry name" value="NAD(P)-binding Rossmann-like Domain"/>
    <property type="match status" value="1"/>
</dbReference>
<evidence type="ECO:0000256" key="6">
    <source>
        <dbReference type="ARBA" id="ARBA00023315"/>
    </source>
</evidence>
<keyword evidence="5" id="KW-0511">Multifunctional enzyme</keyword>
<dbReference type="Gene3D" id="3.90.180.10">
    <property type="entry name" value="Medium-chain alcohol dehydrogenases, catalytic domain"/>
    <property type="match status" value="1"/>
</dbReference>
<dbReference type="Pfam" id="PF08659">
    <property type="entry name" value="KR"/>
    <property type="match status" value="1"/>
</dbReference>
<dbReference type="Gene3D" id="1.10.1200.10">
    <property type="entry name" value="ACP-like"/>
    <property type="match status" value="1"/>
</dbReference>
<feature type="domain" description="Ketosynthase family 3 (KS3)" evidence="9">
    <location>
        <begin position="1"/>
        <end position="424"/>
    </location>
</feature>
<sequence length="2186" mass="238072">MPIAVIGISVRAGSASTPDEFFEMLSRGRSAFSSEIPPERFNNASFYHPNAGKLGCINTNGACFIQQDITKFDAPFFSITELEATSMDPQQRLLLECAFEALDNAGIPKHKTVGKDIGVFIGAGSPEYEFDLFRDSDTMPMFQATGNHLAMQSNKISHFFDWRGPSVTMDTACSSSLTAVHFACQSIRNRESDVALVGGCNLNLIPEFFINYSTSRLLGNDGKSFSFDARGTGYGRGEGCGMILLKPLDQAIKDNDYIRAVIAASGVNQDGYTPGITMPNGESQESLVRAIYQNAGLDPAQTGYIEAHGTGTRVGDPIEVTALHNVFNEKRTTRNPLYLGSVKSNIGHLESASGILAVIKTAVMMDRGFVLPNYDFKLGNPKIPFAEWGLKVPIRQMPWPRGKRFASINNFGFGGTNAHVVMERAPVRTKNDNGTSGSKEAPAKKLYVLSAADKVACQTLMSNLGVYLEQRPEMFQRDLMSNVAYTLGQRRSLLPWRVAVPATESFDLVEKISKGTINPVKETGHSPRIGFVCTGQGAQWWAMGRELYERYPIFTQVIDDASAILTELGAPYTLVEELSLDEKTTRVNQAHISQPACTAIQLALIELLRSWGIVPTAVIGHSSGEIAAAYAAGILSVQSSMEIAYHRGRLVPVLKERYPDLQGTMLAIGCGKEEIDPHLQQLSQREARIACYNSPQSLTISGDTPAIVELSQILEEKQIFNRKLVIETAYHSHHMELIAEDYLDSITHLPAPERSDVRFFSSLTGKEASHSELDSTYWVRNLTSPVKFAQALAHLVAPSGGHSTGVDIIVEIGPHSAMQGPIKQTLKTVGGAVEKIPYAPSLARKKDAVDTMLDLASTLFCKGSHLDLANVNFPKMTKMPSLLVDLPRYPWNHSNSYWHESRIARVHKNREFPRHDILGTLANYSNDLEPTWRNIVRVDDLPWLRHHRIQSLTIFPISGFLGMAIEAAAQQAKSKDIDVGQIELRDVTVHTPLMIPDESVELTIALRSPQAADVSVTQMTSNFLIHSYSASKGWTENCTGTVTVKTNELNEVDGQAQIKRRAASLAEKVSEIEKTTFTVSQPHIYKALADLGVAYGSTFQGLTDCRADAKQAIATITVPDTASEMPEHFETKHIVHPSFLEQLIQMYWPVLGAGRIPIDVVCLPASIGRLTVSPKILEHASSPGQSLRSYCTTAKPLSIQKPSKVSMFATAGGEAILSIDDLTIAPLPSTDTDGNVQSARELCYKQVWEPILEPLKQSQDIKIDSPHTENLLNGTTLPTTPISIIHGTSPSQLELARMLAASIESLTNAKVDLGALEDIDSNGKHLLCITELDQSILPTLTGTQLVALQTLVRSSQGLLWVTRGAYGQNGDPTANMVSGLSRAIRSESMYKFATLDLDAEKRLDDTSAIQAILKVFTTVMSASTIANTEMEFQERKGEFWTPRILNDDVANEYVHRKIFPPAVEETKFGSNARALKMAISTPGMFDSLHFVDDELRGKALAADQIEIQVKAVALNARDVYAATGQVDASGLGEECSGIISRVGKDVRNFAVGDRVAAIAQAAFATYARTNADFVLKVSADISFEEAASLPLAQCSAHYSLIDLARLEDEESVLVLNGAGPMGQAAISLAQTIGSTVFTTVETAEDKRVLMKEFELPEDHIFYSKDDQLSSSILRATGNRGIDVVLSIQADASCIQSALKCLTEFGRFIREETGDLSSKAKLDLSGFNGNTAFFSFDLHNLATRKPRVLRRLVSDVSRSLKYGKLRPIQAASVMSIAEVAQAFKLARSAPSSSKIVVVPHHDDIVKTTPSREVVRLFKEDATYILIGGTGGLGRGMTRWMAAKGAKHMVLLSRSGSVTGPVKTLVDDLAPLGVNIVVHSCNVTKRADVDTLLHTKLAGLPPIRGVIHGAMVLRDKLFDSLEPNDWTDVIESKVQGAWNFHNALESVPLDFFIVYSSSAAAMGGRGQTAYAAANGFLDAFAQYRRSLGLPGASLGPTAVSDSGFLFENSDLWNDIQRNIGDNRISEAEVLSLLESTLDGTAEASCNNHILTGLHLDPLNPQFWATDAKYKHLRLAAEATAALLNDGSKSVSWNSALKAAESLPEAEQVVCDGLVEKIAKTVGLEPEEMDPTRNLSNYALDSLTAIDVRNFITREFESTMQVLELLASGTIQTLAKAVCAKSKLLKFTG</sequence>
<dbReference type="GO" id="GO:0006633">
    <property type="term" value="P:fatty acid biosynthetic process"/>
    <property type="evidence" value="ECO:0007669"/>
    <property type="project" value="InterPro"/>
</dbReference>
<dbReference type="Pfam" id="PF14765">
    <property type="entry name" value="PS-DH"/>
    <property type="match status" value="1"/>
</dbReference>
<keyword evidence="6" id="KW-0012">Acyltransferase</keyword>
<dbReference type="SUPFAM" id="SSF52151">
    <property type="entry name" value="FabD/lysophospholipase-like"/>
    <property type="match status" value="1"/>
</dbReference>
<dbReference type="FunFam" id="3.40.366.10:FF:000002">
    <property type="entry name" value="Probable polyketide synthase 2"/>
    <property type="match status" value="1"/>
</dbReference>
<dbReference type="Pfam" id="PF00550">
    <property type="entry name" value="PP-binding"/>
    <property type="match status" value="1"/>
</dbReference>
<dbReference type="Gene3D" id="3.30.70.3290">
    <property type="match status" value="1"/>
</dbReference>
<dbReference type="InterPro" id="IPR016039">
    <property type="entry name" value="Thiolase-like"/>
</dbReference>
<feature type="region of interest" description="C-terminal hotdog fold" evidence="7">
    <location>
        <begin position="1076"/>
        <end position="1233"/>
    </location>
</feature>
<dbReference type="InterPro" id="IPR011032">
    <property type="entry name" value="GroES-like_sf"/>
</dbReference>
<dbReference type="InterPro" id="IPR036291">
    <property type="entry name" value="NAD(P)-bd_dom_sf"/>
</dbReference>
<dbReference type="GO" id="GO:0016491">
    <property type="term" value="F:oxidoreductase activity"/>
    <property type="evidence" value="ECO:0007669"/>
    <property type="project" value="InterPro"/>
</dbReference>
<dbReference type="InterPro" id="IPR049551">
    <property type="entry name" value="PKS_DH_C"/>
</dbReference>
<dbReference type="InterPro" id="IPR056501">
    <property type="entry name" value="NAD-bd_HRPKS_sdrA"/>
</dbReference>
<dbReference type="PROSITE" id="PS52019">
    <property type="entry name" value="PKS_MFAS_DH"/>
    <property type="match status" value="1"/>
</dbReference>
<organism evidence="11 12">
    <name type="scientific">Trematosphaeria pertusa</name>
    <dbReference type="NCBI Taxonomy" id="390896"/>
    <lineage>
        <taxon>Eukaryota</taxon>
        <taxon>Fungi</taxon>
        <taxon>Dikarya</taxon>
        <taxon>Ascomycota</taxon>
        <taxon>Pezizomycotina</taxon>
        <taxon>Dothideomycetes</taxon>
        <taxon>Pleosporomycetidae</taxon>
        <taxon>Pleosporales</taxon>
        <taxon>Massarineae</taxon>
        <taxon>Trematosphaeriaceae</taxon>
        <taxon>Trematosphaeria</taxon>
    </lineage>
</organism>
<dbReference type="InterPro" id="IPR013154">
    <property type="entry name" value="ADH-like_N"/>
</dbReference>
<dbReference type="Proteomes" id="UP000800094">
    <property type="component" value="Unassembled WGS sequence"/>
</dbReference>
<dbReference type="PANTHER" id="PTHR43775:SF13">
    <property type="entry name" value="POLYKETIDE SYNTHASE 1"/>
    <property type="match status" value="1"/>
</dbReference>
<dbReference type="InterPro" id="IPR009081">
    <property type="entry name" value="PP-bd_ACP"/>
</dbReference>
<dbReference type="SMART" id="SM00829">
    <property type="entry name" value="PKS_ER"/>
    <property type="match status" value="1"/>
</dbReference>
<dbReference type="CDD" id="cd00833">
    <property type="entry name" value="PKS"/>
    <property type="match status" value="1"/>
</dbReference>
<keyword evidence="3" id="KW-0808">Transferase</keyword>
<dbReference type="Gene3D" id="3.40.47.10">
    <property type="match status" value="1"/>
</dbReference>
<feature type="domain" description="Carrier" evidence="8">
    <location>
        <begin position="2102"/>
        <end position="2179"/>
    </location>
</feature>
<dbReference type="Pfam" id="PF00109">
    <property type="entry name" value="ketoacyl-synt"/>
    <property type="match status" value="1"/>
</dbReference>
<evidence type="ECO:0000256" key="7">
    <source>
        <dbReference type="PROSITE-ProRule" id="PRU01363"/>
    </source>
</evidence>
<evidence type="ECO:0000256" key="1">
    <source>
        <dbReference type="ARBA" id="ARBA00022450"/>
    </source>
</evidence>
<evidence type="ECO:0000259" key="9">
    <source>
        <dbReference type="PROSITE" id="PS52004"/>
    </source>
</evidence>
<feature type="region of interest" description="N-terminal hotdog fold" evidence="7">
    <location>
        <begin position="915"/>
        <end position="1049"/>
    </location>
</feature>
<comment type="caution">
    <text evidence="7">Lacks conserved residue(s) required for the propagation of feature annotation.</text>
</comment>
<dbReference type="OrthoDB" id="329835at2759"/>
<evidence type="ECO:0000259" key="10">
    <source>
        <dbReference type="PROSITE" id="PS52019"/>
    </source>
</evidence>
<dbReference type="InterPro" id="IPR020843">
    <property type="entry name" value="ER"/>
</dbReference>
<dbReference type="InterPro" id="IPR020807">
    <property type="entry name" value="PKS_DH"/>
</dbReference>
<dbReference type="Pfam" id="PF02801">
    <property type="entry name" value="Ketoacyl-synt_C"/>
    <property type="match status" value="1"/>
</dbReference>
<dbReference type="GO" id="GO:0004315">
    <property type="term" value="F:3-oxoacyl-[acyl-carrier-protein] synthase activity"/>
    <property type="evidence" value="ECO:0007669"/>
    <property type="project" value="InterPro"/>
</dbReference>
<keyword evidence="12" id="KW-1185">Reference proteome</keyword>
<dbReference type="Pfam" id="PF00107">
    <property type="entry name" value="ADH_zinc_N"/>
    <property type="match status" value="1"/>
</dbReference>
<evidence type="ECO:0000259" key="8">
    <source>
        <dbReference type="PROSITE" id="PS50075"/>
    </source>
</evidence>
<dbReference type="InterPro" id="IPR013968">
    <property type="entry name" value="PKS_KR"/>
</dbReference>
<dbReference type="InterPro" id="IPR018201">
    <property type="entry name" value="Ketoacyl_synth_AS"/>
</dbReference>
<dbReference type="CDD" id="cd05195">
    <property type="entry name" value="enoyl_red"/>
    <property type="match status" value="1"/>
</dbReference>
<dbReference type="InterPro" id="IPR057326">
    <property type="entry name" value="KR_dom"/>
</dbReference>
<dbReference type="GO" id="GO:0004312">
    <property type="term" value="F:fatty acid synthase activity"/>
    <property type="evidence" value="ECO:0007669"/>
    <property type="project" value="TreeGrafter"/>
</dbReference>